<protein>
    <submittedName>
        <fullName evidence="1">Uncharacterized protein</fullName>
    </submittedName>
</protein>
<proteinExistence type="predicted"/>
<name>A0A1Y5TUP7_9PROT</name>
<reference evidence="1 2" key="1">
    <citation type="submission" date="2017-03" db="EMBL/GenBank/DDBJ databases">
        <authorList>
            <person name="Afonso C.L."/>
            <person name="Miller P.J."/>
            <person name="Scott M.A."/>
            <person name="Spackman E."/>
            <person name="Goraichik I."/>
            <person name="Dimitrov K.M."/>
            <person name="Suarez D.L."/>
            <person name="Swayne D.E."/>
        </authorList>
    </citation>
    <scope>NUCLEOTIDE SEQUENCE [LARGE SCALE GENOMIC DNA]</scope>
    <source>
        <strain evidence="1 2">CECT 7691</strain>
    </source>
</reference>
<evidence type="ECO:0000313" key="2">
    <source>
        <dbReference type="Proteomes" id="UP000193200"/>
    </source>
</evidence>
<dbReference type="Proteomes" id="UP000193200">
    <property type="component" value="Unassembled WGS sequence"/>
</dbReference>
<evidence type="ECO:0000313" key="1">
    <source>
        <dbReference type="EMBL" id="SLN73478.1"/>
    </source>
</evidence>
<organism evidence="1 2">
    <name type="scientific">Oceanibacterium hippocampi</name>
    <dbReference type="NCBI Taxonomy" id="745714"/>
    <lineage>
        <taxon>Bacteria</taxon>
        <taxon>Pseudomonadati</taxon>
        <taxon>Pseudomonadota</taxon>
        <taxon>Alphaproteobacteria</taxon>
        <taxon>Sneathiellales</taxon>
        <taxon>Sneathiellaceae</taxon>
        <taxon>Oceanibacterium</taxon>
    </lineage>
</organism>
<dbReference type="AlphaFoldDB" id="A0A1Y5TUP7"/>
<dbReference type="EMBL" id="FWFR01000003">
    <property type="protein sequence ID" value="SLN73478.1"/>
    <property type="molecule type" value="Genomic_DNA"/>
</dbReference>
<dbReference type="RefSeq" id="WP_085884940.1">
    <property type="nucleotide sequence ID" value="NZ_FWFR01000003.1"/>
</dbReference>
<keyword evidence="2" id="KW-1185">Reference proteome</keyword>
<gene>
    <name evidence="1" type="ORF">OCH7691_03609</name>
</gene>
<dbReference type="InParanoid" id="A0A1Y5TUP7"/>
<accession>A0A1Y5TUP7</accession>
<sequence length="145" mass="15079">MTTAPAPPGCAVVFHDLDEARTILAAGLRADRPVLLVTPKNATAMVGALPFQEIFAEASRTHPGARARLLIDCGDDAALAHALIANDATDIVFSGPDGQLRRLRNLAAARGDATSIATCRPAAWSAAAGALDEERLVRRFAATPA</sequence>